<evidence type="ECO:0000313" key="3">
    <source>
        <dbReference type="Proteomes" id="UP001179121"/>
    </source>
</evidence>
<evidence type="ECO:0000313" key="2">
    <source>
        <dbReference type="EMBL" id="CAI4033401.1"/>
    </source>
</evidence>
<dbReference type="Proteomes" id="UP001179121">
    <property type="component" value="Chromosome"/>
</dbReference>
<dbReference type="AlphaFoldDB" id="A0AA86N2E4"/>
<proteinExistence type="predicted"/>
<keyword evidence="1" id="KW-0472">Membrane</keyword>
<name>A0AA86N2E4_9BACT</name>
<keyword evidence="3" id="KW-1185">Reference proteome</keyword>
<accession>A0AA86N2E4</accession>
<gene>
    <name evidence="2" type="ORF">DNFV4_03837</name>
</gene>
<reference evidence="2" key="1">
    <citation type="submission" date="2022-10" db="EMBL/GenBank/DDBJ databases">
        <authorList>
            <person name="Koch H."/>
        </authorList>
    </citation>
    <scope>NUCLEOTIDE SEQUENCE</scope>
    <source>
        <strain evidence="2">DNF</strain>
    </source>
</reference>
<dbReference type="EMBL" id="OX365700">
    <property type="protein sequence ID" value="CAI4033401.1"/>
    <property type="molecule type" value="Genomic_DNA"/>
</dbReference>
<dbReference type="RefSeq" id="WP_289270571.1">
    <property type="nucleotide sequence ID" value="NZ_OX365700.1"/>
</dbReference>
<keyword evidence="1" id="KW-1133">Transmembrane helix</keyword>
<dbReference type="KEGG" id="nti:DNFV4_03837"/>
<sequence length="454" mass="51974">MRVRTMKRWGLVLPSVLSLIVLVGVIWFQVRYDETPSQTVALRAFSADEYPEDPEKRSVVSGDYRHGNLIIQQTEGTRFRFLIEPATPASTAIELTDVDLAHFVAAAPAWARADGDLTKIALIDREWNRQQVRFSRHSAHVQVHEGGDGFEQRALTRVDLARNCLNAGLWELLLFTKEDGGERVYEHLWFTFPLGLYKELFEQVTGLSYWFYWWSLEHWVDPSGTPVRLERLRTVEQEWPAEAIAQWDEPVAALGEQASKRTNIVTRVASTYRDWYVAPVQFAKFIPPGRYSRAHPQDTQLHYLAELTGTTMRRVRLTGNASPLVELDLAFRSRDTGKTTHLIIGGFDLNTLPRTSPARYDRGWQAPFGIGNPSFFESYEQVVADPPTQRTFYGFHVDEENRWLDHHAIGVDGPLLHRDAEDPSVLHLYLLSYERHALLNHFVVKIPPDSGGQL</sequence>
<organism evidence="2 3">
    <name type="scientific">Nitrospira tepida</name>
    <dbReference type="NCBI Taxonomy" id="2973512"/>
    <lineage>
        <taxon>Bacteria</taxon>
        <taxon>Pseudomonadati</taxon>
        <taxon>Nitrospirota</taxon>
        <taxon>Nitrospiria</taxon>
        <taxon>Nitrospirales</taxon>
        <taxon>Nitrospiraceae</taxon>
        <taxon>Nitrospira</taxon>
    </lineage>
</organism>
<evidence type="ECO:0000256" key="1">
    <source>
        <dbReference type="SAM" id="Phobius"/>
    </source>
</evidence>
<protein>
    <submittedName>
        <fullName evidence="2">Uncharacterized protein</fullName>
    </submittedName>
</protein>
<feature type="transmembrane region" description="Helical" evidence="1">
    <location>
        <begin position="12"/>
        <end position="30"/>
    </location>
</feature>
<keyword evidence="1" id="KW-0812">Transmembrane</keyword>